<evidence type="ECO:0000256" key="4">
    <source>
        <dbReference type="ARBA" id="ARBA00023014"/>
    </source>
</evidence>
<dbReference type="NCBIfam" id="TIGR00216">
    <property type="entry name" value="ispH_lytB"/>
    <property type="match status" value="1"/>
</dbReference>
<keyword evidence="1 5" id="KW-0004">4Fe-4S</keyword>
<feature type="binding site" evidence="5">
    <location>
        <position position="278"/>
    </location>
    <ligand>
        <name>dimethylallyl diphosphate</name>
        <dbReference type="ChEBI" id="CHEBI:57623"/>
    </ligand>
</feature>
<proteinExistence type="inferred from homology"/>
<feature type="binding site" evidence="5">
    <location>
        <position position="175"/>
    </location>
    <ligand>
        <name>(2E)-4-hydroxy-3-methylbut-2-enyl diphosphate</name>
        <dbReference type="ChEBI" id="CHEBI:128753"/>
    </ligand>
</feature>
<feature type="binding site" evidence="5">
    <location>
        <position position="278"/>
    </location>
    <ligand>
        <name>isopentenyl diphosphate</name>
        <dbReference type="ChEBI" id="CHEBI:128769"/>
    </ligand>
</feature>
<dbReference type="GO" id="GO:0019288">
    <property type="term" value="P:isopentenyl diphosphate biosynthetic process, methylerythritol 4-phosphate pathway"/>
    <property type="evidence" value="ECO:0007669"/>
    <property type="project" value="UniProtKB-UniRule"/>
</dbReference>
<feature type="binding site" evidence="5">
    <location>
        <position position="50"/>
    </location>
    <ligand>
        <name>dimethylallyl diphosphate</name>
        <dbReference type="ChEBI" id="CHEBI:57623"/>
    </ligand>
</feature>
<dbReference type="GO" id="GO:0051539">
    <property type="term" value="F:4 iron, 4 sulfur cluster binding"/>
    <property type="evidence" value="ECO:0007669"/>
    <property type="project" value="UniProtKB-UniRule"/>
</dbReference>
<comment type="pathway">
    <text evidence="5">Isoprenoid biosynthesis; isopentenyl diphosphate biosynthesis via DXP pathway; isopentenyl diphosphate from 1-deoxy-D-xylulose 5-phosphate: step 6/6.</text>
</comment>
<feature type="binding site" evidence="5">
    <location>
        <position position="235"/>
    </location>
    <ligand>
        <name>isopentenyl diphosphate</name>
        <dbReference type="ChEBI" id="CHEBI:128769"/>
    </ligand>
</feature>
<dbReference type="Pfam" id="PF02401">
    <property type="entry name" value="LYTB"/>
    <property type="match status" value="1"/>
</dbReference>
<keyword evidence="5 6" id="KW-0560">Oxidoreductase</keyword>
<evidence type="ECO:0000256" key="1">
    <source>
        <dbReference type="ARBA" id="ARBA00022485"/>
    </source>
</evidence>
<dbReference type="GO" id="GO:0051745">
    <property type="term" value="F:4-hydroxy-3-methylbut-2-enyl diphosphate reductase activity"/>
    <property type="evidence" value="ECO:0007669"/>
    <property type="project" value="UniProtKB-UniRule"/>
</dbReference>
<dbReference type="HAMAP" id="MF_00191">
    <property type="entry name" value="IspH"/>
    <property type="match status" value="1"/>
</dbReference>
<evidence type="ECO:0000313" key="6">
    <source>
        <dbReference type="EMBL" id="KAA0972485.1"/>
    </source>
</evidence>
<comment type="pathway">
    <text evidence="5">Isoprenoid biosynthesis; dimethylallyl diphosphate biosynthesis; dimethylallyl diphosphate from (2E)-4-hydroxy-3-methylbutenyl diphosphate: step 1/1.</text>
</comment>
<dbReference type="Gene3D" id="3.40.50.11270">
    <property type="match status" value="1"/>
</dbReference>
<feature type="binding site" evidence="5">
    <location>
        <position position="21"/>
    </location>
    <ligand>
        <name>[4Fe-4S] cluster</name>
        <dbReference type="ChEBI" id="CHEBI:49883"/>
    </ligand>
</feature>
<comment type="catalytic activity">
    <reaction evidence="5">
        <text>isopentenyl diphosphate + 2 oxidized [2Fe-2S]-[ferredoxin] + H2O = (2E)-4-hydroxy-3-methylbut-2-enyl diphosphate + 2 reduced [2Fe-2S]-[ferredoxin] + 2 H(+)</text>
        <dbReference type="Rhea" id="RHEA:24488"/>
        <dbReference type="Rhea" id="RHEA-COMP:10000"/>
        <dbReference type="Rhea" id="RHEA-COMP:10001"/>
        <dbReference type="ChEBI" id="CHEBI:15377"/>
        <dbReference type="ChEBI" id="CHEBI:15378"/>
        <dbReference type="ChEBI" id="CHEBI:33737"/>
        <dbReference type="ChEBI" id="CHEBI:33738"/>
        <dbReference type="ChEBI" id="CHEBI:128753"/>
        <dbReference type="ChEBI" id="CHEBI:128769"/>
        <dbReference type="EC" id="1.17.7.4"/>
    </reaction>
</comment>
<accession>A0A5B0E2X3</accession>
<name>A0A5B0E2X3_9HYPH</name>
<dbReference type="InterPro" id="IPR003451">
    <property type="entry name" value="LytB/IspH"/>
</dbReference>
<dbReference type="EC" id="1.17.7.4" evidence="5"/>
<feature type="binding site" evidence="5">
    <location>
        <position position="106"/>
    </location>
    <ligand>
        <name>[4Fe-4S] cluster</name>
        <dbReference type="ChEBI" id="CHEBI:49883"/>
    </ligand>
</feature>
<comment type="similarity">
    <text evidence="5">Belongs to the IspH family.</text>
</comment>
<feature type="binding site" evidence="5">
    <location>
        <position position="234"/>
    </location>
    <ligand>
        <name>(2E)-4-hydroxy-3-methylbut-2-enyl diphosphate</name>
        <dbReference type="ChEBI" id="CHEBI:128753"/>
    </ligand>
</feature>
<keyword evidence="7" id="KW-1185">Reference proteome</keyword>
<evidence type="ECO:0000256" key="5">
    <source>
        <dbReference type="HAMAP-Rule" id="MF_00191"/>
    </source>
</evidence>
<feature type="binding site" evidence="5">
    <location>
        <position position="84"/>
    </location>
    <ligand>
        <name>(2E)-4-hydroxy-3-methylbut-2-enyl diphosphate</name>
        <dbReference type="ChEBI" id="CHEBI:128753"/>
    </ligand>
</feature>
<feature type="binding site" evidence="5">
    <location>
        <position position="134"/>
    </location>
    <ligand>
        <name>isopentenyl diphosphate</name>
        <dbReference type="ChEBI" id="CHEBI:128769"/>
    </ligand>
</feature>
<feature type="binding site" evidence="5">
    <location>
        <position position="233"/>
    </location>
    <ligand>
        <name>dimethylallyl diphosphate</name>
        <dbReference type="ChEBI" id="CHEBI:57623"/>
    </ligand>
</feature>
<feature type="binding site" evidence="5">
    <location>
        <position position="233"/>
    </location>
    <ligand>
        <name>(2E)-4-hydroxy-3-methylbut-2-enyl diphosphate</name>
        <dbReference type="ChEBI" id="CHEBI:128753"/>
    </ligand>
</feature>
<keyword evidence="3 5" id="KW-0408">Iron</keyword>
<dbReference type="GO" id="GO:0016114">
    <property type="term" value="P:terpenoid biosynthetic process"/>
    <property type="evidence" value="ECO:0007669"/>
    <property type="project" value="UniProtKB-UniRule"/>
</dbReference>
<dbReference type="EMBL" id="VTWH01000001">
    <property type="protein sequence ID" value="KAA0972485.1"/>
    <property type="molecule type" value="Genomic_DNA"/>
</dbReference>
<dbReference type="GO" id="GO:0050992">
    <property type="term" value="P:dimethylallyl diphosphate biosynthetic process"/>
    <property type="evidence" value="ECO:0007669"/>
    <property type="project" value="UniProtKB-UniRule"/>
</dbReference>
<dbReference type="AlphaFoldDB" id="A0A5B0E2X3"/>
<organism evidence="6 7">
    <name type="scientific">Aureimonas fodinaquatilis</name>
    <dbReference type="NCBI Taxonomy" id="2565783"/>
    <lineage>
        <taxon>Bacteria</taxon>
        <taxon>Pseudomonadati</taxon>
        <taxon>Pseudomonadota</taxon>
        <taxon>Alphaproteobacteria</taxon>
        <taxon>Hyphomicrobiales</taxon>
        <taxon>Aurantimonadaceae</taxon>
        <taxon>Aureimonas</taxon>
    </lineage>
</organism>
<comment type="catalytic activity">
    <reaction evidence="5">
        <text>dimethylallyl diphosphate + 2 oxidized [2Fe-2S]-[ferredoxin] + H2O = (2E)-4-hydroxy-3-methylbut-2-enyl diphosphate + 2 reduced [2Fe-2S]-[ferredoxin] + 2 H(+)</text>
        <dbReference type="Rhea" id="RHEA:24825"/>
        <dbReference type="Rhea" id="RHEA-COMP:10000"/>
        <dbReference type="Rhea" id="RHEA-COMP:10001"/>
        <dbReference type="ChEBI" id="CHEBI:15377"/>
        <dbReference type="ChEBI" id="CHEBI:15378"/>
        <dbReference type="ChEBI" id="CHEBI:33737"/>
        <dbReference type="ChEBI" id="CHEBI:33738"/>
        <dbReference type="ChEBI" id="CHEBI:57623"/>
        <dbReference type="ChEBI" id="CHEBI:128753"/>
        <dbReference type="EC" id="1.17.7.4"/>
    </reaction>
</comment>
<dbReference type="GO" id="GO:0046872">
    <property type="term" value="F:metal ion binding"/>
    <property type="evidence" value="ECO:0007669"/>
    <property type="project" value="UniProtKB-KW"/>
</dbReference>
<evidence type="ECO:0000256" key="3">
    <source>
        <dbReference type="ARBA" id="ARBA00023004"/>
    </source>
</evidence>
<dbReference type="NCBIfam" id="NF002190">
    <property type="entry name" value="PRK01045.1-4"/>
    <property type="match status" value="1"/>
</dbReference>
<dbReference type="Proteomes" id="UP000324738">
    <property type="component" value="Unassembled WGS sequence"/>
</dbReference>
<feature type="binding site" evidence="5">
    <location>
        <position position="50"/>
    </location>
    <ligand>
        <name>(2E)-4-hydroxy-3-methylbut-2-enyl diphosphate</name>
        <dbReference type="ChEBI" id="CHEBI:128753"/>
    </ligand>
</feature>
<feature type="binding site" evidence="5">
    <location>
        <position position="234"/>
    </location>
    <ligand>
        <name>isopentenyl diphosphate</name>
        <dbReference type="ChEBI" id="CHEBI:128769"/>
    </ligand>
</feature>
<dbReference type="UniPathway" id="UPA00056">
    <property type="reaction ID" value="UER00097"/>
</dbReference>
<dbReference type="CDD" id="cd13944">
    <property type="entry name" value="lytB_ispH"/>
    <property type="match status" value="1"/>
</dbReference>
<feature type="binding site" evidence="5">
    <location>
        <position position="134"/>
    </location>
    <ligand>
        <name>(2E)-4-hydroxy-3-methylbut-2-enyl diphosphate</name>
        <dbReference type="ChEBI" id="CHEBI:128753"/>
    </ligand>
</feature>
<protein>
    <recommendedName>
        <fullName evidence="5">4-hydroxy-3-methylbut-2-enyl diphosphate reductase</fullName>
        <shortName evidence="5">HMBPP reductase</shortName>
        <ecNumber evidence="5">1.17.7.4</ecNumber>
    </recommendedName>
</protein>
<feature type="binding site" evidence="5">
    <location>
        <position position="205"/>
    </location>
    <ligand>
        <name>[4Fe-4S] cluster</name>
        <dbReference type="ChEBI" id="CHEBI:49883"/>
    </ligand>
</feature>
<evidence type="ECO:0000256" key="2">
    <source>
        <dbReference type="ARBA" id="ARBA00022723"/>
    </source>
</evidence>
<feature type="binding site" evidence="5">
    <location>
        <position position="233"/>
    </location>
    <ligand>
        <name>isopentenyl diphosphate</name>
        <dbReference type="ChEBI" id="CHEBI:128769"/>
    </ligand>
</feature>
<feature type="active site" description="Proton donor" evidence="5">
    <location>
        <position position="136"/>
    </location>
</feature>
<feature type="binding site" evidence="5">
    <location>
        <position position="84"/>
    </location>
    <ligand>
        <name>dimethylallyl diphosphate</name>
        <dbReference type="ChEBI" id="CHEBI:57623"/>
    </ligand>
</feature>
<feature type="binding site" evidence="5">
    <location>
        <position position="235"/>
    </location>
    <ligand>
        <name>dimethylallyl diphosphate</name>
        <dbReference type="ChEBI" id="CHEBI:57623"/>
    </ligand>
</feature>
<feature type="binding site" evidence="5">
    <location>
        <position position="234"/>
    </location>
    <ligand>
        <name>dimethylallyl diphosphate</name>
        <dbReference type="ChEBI" id="CHEBI:57623"/>
    </ligand>
</feature>
<dbReference type="UniPathway" id="UPA00059">
    <property type="reaction ID" value="UER00105"/>
</dbReference>
<feature type="binding site" evidence="5">
    <location>
        <position position="50"/>
    </location>
    <ligand>
        <name>isopentenyl diphosphate</name>
        <dbReference type="ChEBI" id="CHEBI:128769"/>
    </ligand>
</feature>
<feature type="binding site" evidence="5">
    <location>
        <position position="278"/>
    </location>
    <ligand>
        <name>(2E)-4-hydroxy-3-methylbut-2-enyl diphosphate</name>
        <dbReference type="ChEBI" id="CHEBI:128753"/>
    </ligand>
</feature>
<feature type="binding site" evidence="5">
    <location>
        <position position="84"/>
    </location>
    <ligand>
        <name>isopentenyl diphosphate</name>
        <dbReference type="ChEBI" id="CHEBI:128769"/>
    </ligand>
</feature>
<reference evidence="6 7" key="1">
    <citation type="submission" date="2019-08" db="EMBL/GenBank/DDBJ databases">
        <title>Aureimonas fodiniaquatilis sp. nov., isolated from a coal mine wastewater.</title>
        <authorList>
            <person name="Kim W."/>
        </authorList>
    </citation>
    <scope>NUCLEOTIDE SEQUENCE [LARGE SCALE GENOMIC DNA]</scope>
    <source>
        <strain evidence="6 7">CAU 1482</strain>
    </source>
</reference>
<feature type="binding site" evidence="5">
    <location>
        <position position="134"/>
    </location>
    <ligand>
        <name>dimethylallyl diphosphate</name>
        <dbReference type="ChEBI" id="CHEBI:57623"/>
    </ligand>
</feature>
<dbReference type="OrthoDB" id="9804068at2"/>
<dbReference type="PANTHER" id="PTHR30426">
    <property type="entry name" value="4-HYDROXY-3-METHYLBUT-2-ENYL DIPHOSPHATE REDUCTASE"/>
    <property type="match status" value="1"/>
</dbReference>
<comment type="caution">
    <text evidence="6">The sequence shown here is derived from an EMBL/GenBank/DDBJ whole genome shotgun (WGS) entry which is preliminary data.</text>
</comment>
<sequence>MSNLQSRPKLTIRLCEPRGFCAGVDRAIQIVVLALKKYGTPVYVRHEIVHNKYVVEGLRGMGAVFVKELTDIPDDGQPVVFSAHGVPKSVPAEAERREMLYLDATCPLVSKVHKQAMRHMRLGRQVLLIGHRGHPEVVGTMGQLPDGAVILIETEEDVAQFEPADPAMLGFVTQTTLSVDDTAGIIVALQKKFPLLSAPSSESICYATTNRQDAVKAAAPETDLFFIVGAPNSSNSRRLVEVAERAGSRRGLLVQGKMDLPWQDIGPDMVIGMSAGASAPEILTDDILDSLRERFDVTIELLQTAIETENFPVMRSIRDVPLETEDMAFVNGHRQASNGSVA</sequence>
<comment type="cofactor">
    <cofactor evidence="5">
        <name>[4Fe-4S] cluster</name>
        <dbReference type="ChEBI" id="CHEBI:49883"/>
    </cofactor>
    <text evidence="5">Binds 1 [4Fe-4S] cluster per subunit.</text>
</comment>
<dbReference type="Gene3D" id="3.40.1010.20">
    <property type="entry name" value="4-hydroxy-3-methylbut-2-enyl diphosphate reductase, catalytic domain"/>
    <property type="match status" value="2"/>
</dbReference>
<evidence type="ECO:0000313" key="7">
    <source>
        <dbReference type="Proteomes" id="UP000324738"/>
    </source>
</evidence>
<keyword evidence="4 5" id="KW-0411">Iron-sulfur</keyword>
<keyword evidence="5" id="KW-0414">Isoprene biosynthesis</keyword>
<dbReference type="PANTHER" id="PTHR30426:SF0">
    <property type="entry name" value="4-HYDROXY-3-METHYLBUT-2-ENYL DIPHOSPHATE REDUCTASE"/>
    <property type="match status" value="1"/>
</dbReference>
<gene>
    <name evidence="5 6" type="primary">ispH</name>
    <name evidence="6" type="ORF">FPY71_05200</name>
</gene>
<comment type="function">
    <text evidence="5">Catalyzes the conversion of 1-hydroxy-2-methyl-2-(E)-butenyl 4-diphosphate (HMBPP) into a mixture of isopentenyl diphosphate (IPP) and dimethylallyl diphosphate (DMAPP). Acts in the terminal step of the DOXP/MEP pathway for isoprenoid precursor biosynthesis.</text>
</comment>
<feature type="binding site" evidence="5">
    <location>
        <position position="235"/>
    </location>
    <ligand>
        <name>(2E)-4-hydroxy-3-methylbut-2-enyl diphosphate</name>
        <dbReference type="ChEBI" id="CHEBI:128753"/>
    </ligand>
</feature>
<dbReference type="RefSeq" id="WP_149298240.1">
    <property type="nucleotide sequence ID" value="NZ_VTWH01000001.1"/>
</dbReference>
<keyword evidence="2 5" id="KW-0479">Metal-binding</keyword>